<proteinExistence type="predicted"/>
<dbReference type="Gene3D" id="1.25.40.20">
    <property type="entry name" value="Ankyrin repeat-containing domain"/>
    <property type="match status" value="1"/>
</dbReference>
<dbReference type="SUPFAM" id="SSF140860">
    <property type="entry name" value="Pseudo ankyrin repeat-like"/>
    <property type="match status" value="1"/>
</dbReference>
<accession>A0A7R9T3Z4</accession>
<dbReference type="InterPro" id="IPR036770">
    <property type="entry name" value="Ankyrin_rpt-contain_sf"/>
</dbReference>
<name>A0A7R9T3Z4_9CHLO</name>
<protein>
    <submittedName>
        <fullName evidence="1">Uncharacterized protein</fullName>
    </submittedName>
</protein>
<gene>
    <name evidence="1" type="ORF">OLUC0939_LOCUS4844</name>
</gene>
<sequence>MPACCRDDDAPTTDHRARTWAARRVDACARRGELGRMKFWRAITGTPYTARTMWWAAWANHLDVVTHLRDEGCAWDWMTPAFAAERGNFRVLRFALDRGCPSNAATTRMAAKSGDLGCLTYAIDAGVPVTRATLRECPDGECVAQALKRGCPLQEFALRSATVKEAFVEAFAKLEREGIDVPGRAEFEDRNRLKAKPNRRMLRMKPKAAVEEKIVPPPAKVVERPEADAKRPELPTGFLERLNNLEVAPSSVKARRKQLRELMDELAEQAENITSGLYFALCEELRKSYDAAGAAEPRKAWDDPELLLPMV</sequence>
<dbReference type="EMBL" id="HBDX01005627">
    <property type="protein sequence ID" value="CAD8224118.1"/>
    <property type="molecule type" value="Transcribed_RNA"/>
</dbReference>
<evidence type="ECO:0000313" key="1">
    <source>
        <dbReference type="EMBL" id="CAD8224118.1"/>
    </source>
</evidence>
<reference evidence="1" key="1">
    <citation type="submission" date="2021-01" db="EMBL/GenBank/DDBJ databases">
        <authorList>
            <person name="Corre E."/>
            <person name="Pelletier E."/>
            <person name="Niang G."/>
            <person name="Scheremetjew M."/>
            <person name="Finn R."/>
            <person name="Kale V."/>
            <person name="Holt S."/>
            <person name="Cochrane G."/>
            <person name="Meng A."/>
            <person name="Brown T."/>
            <person name="Cohen L."/>
        </authorList>
    </citation>
    <scope>NUCLEOTIDE SEQUENCE</scope>
    <source>
        <strain evidence="1">Clade-A-BCC118000</strain>
    </source>
</reference>
<dbReference type="AlphaFoldDB" id="A0A7R9T3Z4"/>
<organism evidence="1">
    <name type="scientific">Ostreococcus sp. 'lucimarinus'</name>
    <dbReference type="NCBI Taxonomy" id="242159"/>
    <lineage>
        <taxon>Eukaryota</taxon>
        <taxon>Viridiplantae</taxon>
        <taxon>Chlorophyta</taxon>
        <taxon>Mamiellophyceae</taxon>
        <taxon>Mamiellales</taxon>
        <taxon>Bathycoccaceae</taxon>
        <taxon>Ostreococcus</taxon>
    </lineage>
</organism>